<evidence type="ECO:0000313" key="10">
    <source>
        <dbReference type="Proteomes" id="UP000636891"/>
    </source>
</evidence>
<accession>A0ABR7CNG8</accession>
<dbReference type="InterPro" id="IPR036890">
    <property type="entry name" value="HATPase_C_sf"/>
</dbReference>
<keyword evidence="4" id="KW-0808">Transferase</keyword>
<keyword evidence="3" id="KW-0597">Phosphoprotein</keyword>
<comment type="caution">
    <text evidence="9">The sequence shown here is derived from an EMBL/GenBank/DDBJ whole genome shotgun (WGS) entry which is preliminary data.</text>
</comment>
<gene>
    <name evidence="9" type="ORF">H8S08_09385</name>
</gene>
<name>A0ABR7CNG8_9BACT</name>
<comment type="catalytic activity">
    <reaction evidence="1">
        <text>ATP + protein L-histidine = ADP + protein N-phospho-L-histidine.</text>
        <dbReference type="EC" id="2.7.13.3"/>
    </reaction>
</comment>
<protein>
    <recommendedName>
        <fullName evidence="2">histidine kinase</fullName>
        <ecNumber evidence="2">2.7.13.3</ecNumber>
    </recommendedName>
</protein>
<keyword evidence="6" id="KW-0902">Two-component regulatory system</keyword>
<dbReference type="PRINTS" id="PR00344">
    <property type="entry name" value="BCTRLSENSOR"/>
</dbReference>
<dbReference type="EC" id="2.7.13.3" evidence="2"/>
<organism evidence="9 10">
    <name type="scientific">Alistipes hominis</name>
    <dbReference type="NCBI Taxonomy" id="2763015"/>
    <lineage>
        <taxon>Bacteria</taxon>
        <taxon>Pseudomonadati</taxon>
        <taxon>Bacteroidota</taxon>
        <taxon>Bacteroidia</taxon>
        <taxon>Bacteroidales</taxon>
        <taxon>Rikenellaceae</taxon>
        <taxon>Alistipes</taxon>
    </lineage>
</organism>
<evidence type="ECO:0000256" key="7">
    <source>
        <dbReference type="SAM" id="Phobius"/>
    </source>
</evidence>
<evidence type="ECO:0000256" key="1">
    <source>
        <dbReference type="ARBA" id="ARBA00000085"/>
    </source>
</evidence>
<keyword evidence="5 9" id="KW-0418">Kinase</keyword>
<dbReference type="InterPro" id="IPR003594">
    <property type="entry name" value="HATPase_dom"/>
</dbReference>
<dbReference type="SUPFAM" id="SSF55874">
    <property type="entry name" value="ATPase domain of HSP90 chaperone/DNA topoisomerase II/histidine kinase"/>
    <property type="match status" value="1"/>
</dbReference>
<feature type="domain" description="Histidine kinase" evidence="8">
    <location>
        <begin position="104"/>
        <end position="313"/>
    </location>
</feature>
<reference evidence="9 10" key="1">
    <citation type="submission" date="2020-08" db="EMBL/GenBank/DDBJ databases">
        <title>Genome public.</title>
        <authorList>
            <person name="Liu C."/>
            <person name="Sun Q."/>
        </authorList>
    </citation>
    <scope>NUCLEOTIDE SEQUENCE [LARGE SCALE GENOMIC DNA]</scope>
    <source>
        <strain evidence="9 10">New-7</strain>
    </source>
</reference>
<dbReference type="Gene3D" id="3.30.565.10">
    <property type="entry name" value="Histidine kinase-like ATPase, C-terminal domain"/>
    <property type="match status" value="1"/>
</dbReference>
<proteinExistence type="predicted"/>
<evidence type="ECO:0000256" key="5">
    <source>
        <dbReference type="ARBA" id="ARBA00022777"/>
    </source>
</evidence>
<dbReference type="Proteomes" id="UP000636891">
    <property type="component" value="Unassembled WGS sequence"/>
</dbReference>
<dbReference type="Pfam" id="PF02518">
    <property type="entry name" value="HATPase_c"/>
    <property type="match status" value="1"/>
</dbReference>
<dbReference type="InterPro" id="IPR004358">
    <property type="entry name" value="Sig_transdc_His_kin-like_C"/>
</dbReference>
<dbReference type="CDD" id="cd00075">
    <property type="entry name" value="HATPase"/>
    <property type="match status" value="1"/>
</dbReference>
<evidence type="ECO:0000256" key="3">
    <source>
        <dbReference type="ARBA" id="ARBA00022553"/>
    </source>
</evidence>
<keyword evidence="7" id="KW-0472">Membrane</keyword>
<feature type="transmembrane region" description="Helical" evidence="7">
    <location>
        <begin position="70"/>
        <end position="93"/>
    </location>
</feature>
<dbReference type="EMBL" id="JACOOK010000005">
    <property type="protein sequence ID" value="MBC5617223.1"/>
    <property type="molecule type" value="Genomic_DNA"/>
</dbReference>
<keyword evidence="7" id="KW-0812">Transmembrane</keyword>
<keyword evidence="7" id="KW-1133">Transmembrane helix</keyword>
<dbReference type="SMART" id="SM00387">
    <property type="entry name" value="HATPase_c"/>
    <property type="match status" value="1"/>
</dbReference>
<dbReference type="PROSITE" id="PS50109">
    <property type="entry name" value="HIS_KIN"/>
    <property type="match status" value="1"/>
</dbReference>
<dbReference type="RefSeq" id="WP_180951568.1">
    <property type="nucleotide sequence ID" value="NZ_JACOOK010000005.1"/>
</dbReference>
<dbReference type="InterPro" id="IPR005467">
    <property type="entry name" value="His_kinase_dom"/>
</dbReference>
<evidence type="ECO:0000256" key="2">
    <source>
        <dbReference type="ARBA" id="ARBA00012438"/>
    </source>
</evidence>
<dbReference type="PANTHER" id="PTHR45453:SF1">
    <property type="entry name" value="PHOSPHATE REGULON SENSOR PROTEIN PHOR"/>
    <property type="match status" value="1"/>
</dbReference>
<dbReference type="GO" id="GO:0016301">
    <property type="term" value="F:kinase activity"/>
    <property type="evidence" value="ECO:0007669"/>
    <property type="project" value="UniProtKB-KW"/>
</dbReference>
<evidence type="ECO:0000313" key="9">
    <source>
        <dbReference type="EMBL" id="MBC5617223.1"/>
    </source>
</evidence>
<evidence type="ECO:0000259" key="8">
    <source>
        <dbReference type="PROSITE" id="PS50109"/>
    </source>
</evidence>
<dbReference type="PANTHER" id="PTHR45453">
    <property type="entry name" value="PHOSPHATE REGULON SENSOR PROTEIN PHOR"/>
    <property type="match status" value="1"/>
</dbReference>
<keyword evidence="10" id="KW-1185">Reference proteome</keyword>
<dbReference type="SUPFAM" id="SSF47384">
    <property type="entry name" value="Homodimeric domain of signal transducing histidine kinase"/>
    <property type="match status" value="1"/>
</dbReference>
<evidence type="ECO:0000256" key="4">
    <source>
        <dbReference type="ARBA" id="ARBA00022679"/>
    </source>
</evidence>
<dbReference type="InterPro" id="IPR036097">
    <property type="entry name" value="HisK_dim/P_sf"/>
</dbReference>
<evidence type="ECO:0000256" key="6">
    <source>
        <dbReference type="ARBA" id="ARBA00023012"/>
    </source>
</evidence>
<dbReference type="InterPro" id="IPR050351">
    <property type="entry name" value="BphY/WalK/GraS-like"/>
</dbReference>
<sequence>MAKYDIKLPYVIEKIDCATQKPIGATVSREVSKNYGLVTDSLPLGIDGKAALVVRFDNSYSAMFRHMQRFLVSSIEIVVILILILYFLIYTIFYQKRVSEQLKNMSHEMRNPIAFLQRVLDSLPDAQRRSRLVKVGEFKITLANLMLDKLLTIKKARIDIHPEEFSVRQLLDNVMMQYELMLEPTGKIKLEYETTQELITADKLCFLNAIVNLVDNAIKYSSGAPDIFVRCFTAGDYLCVSVTDHGVGIPKKYLKRIFRREFRIPKGKTVRCTGFGIGLSYIKMIAKAHKGKITVSSIYKKGSTFTLSIPKNR</sequence>